<keyword evidence="6" id="KW-1185">Reference proteome</keyword>
<dbReference type="Pfam" id="PF00440">
    <property type="entry name" value="TetR_N"/>
    <property type="match status" value="1"/>
</dbReference>
<feature type="DNA-binding region" description="H-T-H motif" evidence="2">
    <location>
        <begin position="77"/>
        <end position="96"/>
    </location>
</feature>
<dbReference type="SUPFAM" id="SSF48498">
    <property type="entry name" value="Tetracyclin repressor-like, C-terminal domain"/>
    <property type="match status" value="1"/>
</dbReference>
<keyword evidence="1 2" id="KW-0238">DNA-binding</keyword>
<evidence type="ECO:0000256" key="2">
    <source>
        <dbReference type="PROSITE-ProRule" id="PRU00335"/>
    </source>
</evidence>
<proteinExistence type="predicted"/>
<name>A0ABU9YXS4_9RHOO</name>
<dbReference type="PRINTS" id="PR00455">
    <property type="entry name" value="HTHTETR"/>
</dbReference>
<feature type="domain" description="HTH tetR-type" evidence="4">
    <location>
        <begin position="54"/>
        <end position="114"/>
    </location>
</feature>
<evidence type="ECO:0000313" key="5">
    <source>
        <dbReference type="EMBL" id="MEN3068369.1"/>
    </source>
</evidence>
<reference evidence="5 6" key="1">
    <citation type="journal article" date="2018" name="Int. J. Syst. Evol. Microbiol.">
        <title>Uliginosibacterium sediminicola sp. nov., isolated from freshwater sediment.</title>
        <authorList>
            <person name="Hwang W.M."/>
            <person name="Kim S.M."/>
            <person name="Kang K."/>
            <person name="Ahn T.Y."/>
        </authorList>
    </citation>
    <scope>NUCLEOTIDE SEQUENCE [LARGE SCALE GENOMIC DNA]</scope>
    <source>
        <strain evidence="5 6">M1-21</strain>
    </source>
</reference>
<dbReference type="PANTHER" id="PTHR30328">
    <property type="entry name" value="TRANSCRIPTIONAL REPRESSOR"/>
    <property type="match status" value="1"/>
</dbReference>
<dbReference type="Gene3D" id="1.10.357.10">
    <property type="entry name" value="Tetracycline Repressor, domain 2"/>
    <property type="match status" value="1"/>
</dbReference>
<sequence length="249" mass="27032">MAVLSKRLGKATDLELGSSHPSSPPAPLLKERGASSRDASAEASRAVKPGRIRQEQEHTILQAAEQVFARAGFAGSSMSELAQAAGLPKSTLHYYFGTKEALYRAVLANILALWLEGAEAIQPEAAPADALRQYIRHKMQLTAERPDASRVFANEMLHGAVHIGDILRTDLRALVKRKSRVIEGWISAGQMASVDPMHLFFSLWAMTQTYADFESQITAVAGAPLGARGMRRAQEHVESFVLRACGLVS</sequence>
<comment type="caution">
    <text evidence="5">The sequence shown here is derived from an EMBL/GenBank/DDBJ whole genome shotgun (WGS) entry which is preliminary data.</text>
</comment>
<evidence type="ECO:0000256" key="1">
    <source>
        <dbReference type="ARBA" id="ARBA00023125"/>
    </source>
</evidence>
<accession>A0ABU9YXS4</accession>
<dbReference type="SUPFAM" id="SSF46689">
    <property type="entry name" value="Homeodomain-like"/>
    <property type="match status" value="1"/>
</dbReference>
<dbReference type="PROSITE" id="PS50977">
    <property type="entry name" value="HTH_TETR_2"/>
    <property type="match status" value="1"/>
</dbReference>
<gene>
    <name evidence="5" type="ORF">ABDB84_07750</name>
</gene>
<dbReference type="InterPro" id="IPR036271">
    <property type="entry name" value="Tet_transcr_reg_TetR-rel_C_sf"/>
</dbReference>
<evidence type="ECO:0000259" key="4">
    <source>
        <dbReference type="PROSITE" id="PS50977"/>
    </source>
</evidence>
<dbReference type="InterPro" id="IPR009057">
    <property type="entry name" value="Homeodomain-like_sf"/>
</dbReference>
<evidence type="ECO:0000313" key="6">
    <source>
        <dbReference type="Proteomes" id="UP001410394"/>
    </source>
</evidence>
<dbReference type="InterPro" id="IPR001647">
    <property type="entry name" value="HTH_TetR"/>
</dbReference>
<dbReference type="Pfam" id="PF08362">
    <property type="entry name" value="TetR_C_3"/>
    <property type="match status" value="1"/>
</dbReference>
<protein>
    <submittedName>
        <fullName evidence="5">TetR/AcrR family transcriptional regulator</fullName>
    </submittedName>
</protein>
<dbReference type="Proteomes" id="UP001410394">
    <property type="component" value="Unassembled WGS sequence"/>
</dbReference>
<feature type="region of interest" description="Disordered" evidence="3">
    <location>
        <begin position="1"/>
        <end position="50"/>
    </location>
</feature>
<dbReference type="EMBL" id="JBDIVE010000003">
    <property type="protein sequence ID" value="MEN3068369.1"/>
    <property type="molecule type" value="Genomic_DNA"/>
</dbReference>
<organism evidence="5 6">
    <name type="scientific">Uliginosibacterium sediminicola</name>
    <dbReference type="NCBI Taxonomy" id="2024550"/>
    <lineage>
        <taxon>Bacteria</taxon>
        <taxon>Pseudomonadati</taxon>
        <taxon>Pseudomonadota</taxon>
        <taxon>Betaproteobacteria</taxon>
        <taxon>Rhodocyclales</taxon>
        <taxon>Zoogloeaceae</taxon>
        <taxon>Uliginosibacterium</taxon>
    </lineage>
</organism>
<dbReference type="RefSeq" id="WP_345919138.1">
    <property type="nucleotide sequence ID" value="NZ_JBDIVE010000003.1"/>
</dbReference>
<dbReference type="Gene3D" id="1.10.10.60">
    <property type="entry name" value="Homeodomain-like"/>
    <property type="match status" value="1"/>
</dbReference>
<evidence type="ECO:0000256" key="3">
    <source>
        <dbReference type="SAM" id="MobiDB-lite"/>
    </source>
</evidence>
<dbReference type="InterPro" id="IPR050109">
    <property type="entry name" value="HTH-type_TetR-like_transc_reg"/>
</dbReference>
<dbReference type="PANTHER" id="PTHR30328:SF54">
    <property type="entry name" value="HTH-TYPE TRANSCRIPTIONAL REPRESSOR SCO4008"/>
    <property type="match status" value="1"/>
</dbReference>
<dbReference type="InterPro" id="IPR013573">
    <property type="entry name" value="Tscrpt_reg_YcdC_C"/>
</dbReference>
<feature type="compositionally biased region" description="Low complexity" evidence="3">
    <location>
        <begin position="36"/>
        <end position="46"/>
    </location>
</feature>